<dbReference type="GO" id="GO:0016787">
    <property type="term" value="F:hydrolase activity"/>
    <property type="evidence" value="ECO:0007669"/>
    <property type="project" value="UniProtKB-KW"/>
</dbReference>
<dbReference type="NCBIfam" id="TIGR01509">
    <property type="entry name" value="HAD-SF-IA-v3"/>
    <property type="match status" value="1"/>
</dbReference>
<dbReference type="SFLD" id="SFLDG01129">
    <property type="entry name" value="C1.5:_HAD__Beta-PGM__Phosphata"/>
    <property type="match status" value="1"/>
</dbReference>
<dbReference type="InterPro" id="IPR011945">
    <property type="entry name" value="HAD-SF_ppase_IA/epoxid_hydro_N"/>
</dbReference>
<name>E7C749_9ACTN</name>
<dbReference type="PANTHER" id="PTHR47829">
    <property type="entry name" value="HYDROLASE, PUTATIVE (AFU_ORTHOLOGUE AFUA_1G12880)-RELATED"/>
    <property type="match status" value="1"/>
</dbReference>
<evidence type="ECO:0000256" key="1">
    <source>
        <dbReference type="ARBA" id="ARBA00022990"/>
    </source>
</evidence>
<reference evidence="2" key="1">
    <citation type="submission" date="2010-01" db="EMBL/GenBank/DDBJ databases">
        <title>Genome fragments of uncultured bacteria from the North Pacific subtropical Gyre.</title>
        <authorList>
            <person name="Pham V.D."/>
            <person name="Delong E.F."/>
        </authorList>
    </citation>
    <scope>NUCLEOTIDE SEQUENCE</scope>
</reference>
<dbReference type="SUPFAM" id="SSF56784">
    <property type="entry name" value="HAD-like"/>
    <property type="match status" value="1"/>
</dbReference>
<dbReference type="InterPro" id="IPR023198">
    <property type="entry name" value="PGP-like_dom2"/>
</dbReference>
<keyword evidence="1" id="KW-0007">Acetylation</keyword>
<dbReference type="PRINTS" id="PR00413">
    <property type="entry name" value="HADHALOGNASE"/>
</dbReference>
<dbReference type="InterPro" id="IPR023214">
    <property type="entry name" value="HAD_sf"/>
</dbReference>
<evidence type="ECO:0000313" key="2">
    <source>
        <dbReference type="EMBL" id="ADI23273.1"/>
    </source>
</evidence>
<dbReference type="InterPro" id="IPR006439">
    <property type="entry name" value="HAD-SF_hydro_IA"/>
</dbReference>
<dbReference type="InterPro" id="IPR052898">
    <property type="entry name" value="ACAD10-like"/>
</dbReference>
<dbReference type="PANTHER" id="PTHR47829:SF1">
    <property type="entry name" value="HAD FAMILY PHOSPHATASE"/>
    <property type="match status" value="1"/>
</dbReference>
<dbReference type="Gene3D" id="3.40.50.1000">
    <property type="entry name" value="HAD superfamily/HAD-like"/>
    <property type="match status" value="1"/>
</dbReference>
<dbReference type="InterPro" id="IPR036412">
    <property type="entry name" value="HAD-like_sf"/>
</dbReference>
<dbReference type="Gene3D" id="1.10.150.240">
    <property type="entry name" value="Putative phosphatase, domain 2"/>
    <property type="match status" value="1"/>
</dbReference>
<keyword evidence="2" id="KW-0378">Hydrolase</keyword>
<dbReference type="AlphaFoldDB" id="E7C749"/>
<dbReference type="Pfam" id="PF00702">
    <property type="entry name" value="Hydrolase"/>
    <property type="match status" value="1"/>
</dbReference>
<organism evidence="2">
    <name type="scientific">uncultured actinobacterium HF0770_13M05</name>
    <dbReference type="NCBI Taxonomy" id="723605"/>
    <lineage>
        <taxon>Bacteria</taxon>
        <taxon>Bacillati</taxon>
        <taxon>Actinomycetota</taxon>
        <taxon>Actinomycetes</taxon>
        <taxon>marine Actinobacteria clade</taxon>
        <taxon>environmental samples</taxon>
    </lineage>
</organism>
<sequence>MTSIEAILWDFGGVLTTSPFEAFNRFEAAHYLPKDFIRRVNSTNPTTNAWAQFESSAITAEQFDQLFERESESLGHAVRGVRVLELLSGELRPRMVSVLKKCKEHFKVGCITNNMKSGEGPSMARDEAKAAASQSVMALFDVIVESSVEGVRKPNPRIYEIACDRMGVGPDGCVFLDDLGINLKPAKALGMTTIKVIEEDQAIKDLEKATGIRF</sequence>
<dbReference type="SFLD" id="SFLDS00003">
    <property type="entry name" value="Haloacid_Dehalogenase"/>
    <property type="match status" value="1"/>
</dbReference>
<accession>E7C749</accession>
<proteinExistence type="predicted"/>
<dbReference type="CDD" id="cd02603">
    <property type="entry name" value="HAD_sEH-N_like"/>
    <property type="match status" value="1"/>
</dbReference>
<dbReference type="NCBIfam" id="TIGR02247">
    <property type="entry name" value="HAD-1A3-hyp"/>
    <property type="match status" value="1"/>
</dbReference>
<dbReference type="EMBL" id="GU568010">
    <property type="protein sequence ID" value="ADI23273.1"/>
    <property type="molecule type" value="Genomic_DNA"/>
</dbReference>
<protein>
    <submittedName>
        <fullName evidence="2">Predicted hydrolase (HAD superfamily)</fullName>
    </submittedName>
</protein>